<evidence type="ECO:0000313" key="2">
    <source>
        <dbReference type="Proteomes" id="UP001062846"/>
    </source>
</evidence>
<name>A0ACC0MRS0_RHOML</name>
<keyword evidence="2" id="KW-1185">Reference proteome</keyword>
<sequence>MQQICDSNDSASSPSIHRFAPDIPTIKECSENLSKLLELAIDPTLWAKPHNLLRDARTRTLFMTCLDEIRRYHFITQELQRVEMAELQKMGGGNWFNNR</sequence>
<proteinExistence type="predicted"/>
<reference evidence="1" key="1">
    <citation type="submission" date="2022-02" db="EMBL/GenBank/DDBJ databases">
        <title>Plant Genome Project.</title>
        <authorList>
            <person name="Zhang R.-G."/>
        </authorList>
    </citation>
    <scope>NUCLEOTIDE SEQUENCE</scope>
    <source>
        <strain evidence="1">AT1</strain>
    </source>
</reference>
<protein>
    <submittedName>
        <fullName evidence="1">Uncharacterized protein</fullName>
    </submittedName>
</protein>
<organism evidence="1 2">
    <name type="scientific">Rhododendron molle</name>
    <name type="common">Chinese azalea</name>
    <name type="synonym">Azalea mollis</name>
    <dbReference type="NCBI Taxonomy" id="49168"/>
    <lineage>
        <taxon>Eukaryota</taxon>
        <taxon>Viridiplantae</taxon>
        <taxon>Streptophyta</taxon>
        <taxon>Embryophyta</taxon>
        <taxon>Tracheophyta</taxon>
        <taxon>Spermatophyta</taxon>
        <taxon>Magnoliopsida</taxon>
        <taxon>eudicotyledons</taxon>
        <taxon>Gunneridae</taxon>
        <taxon>Pentapetalae</taxon>
        <taxon>asterids</taxon>
        <taxon>Ericales</taxon>
        <taxon>Ericaceae</taxon>
        <taxon>Ericoideae</taxon>
        <taxon>Rhodoreae</taxon>
        <taxon>Rhododendron</taxon>
    </lineage>
</organism>
<dbReference type="Proteomes" id="UP001062846">
    <property type="component" value="Chromosome 8"/>
</dbReference>
<gene>
    <name evidence="1" type="ORF">RHMOL_Rhmol08G0184000</name>
</gene>
<dbReference type="EMBL" id="CM046395">
    <property type="protein sequence ID" value="KAI8542993.1"/>
    <property type="molecule type" value="Genomic_DNA"/>
</dbReference>
<comment type="caution">
    <text evidence="1">The sequence shown here is derived from an EMBL/GenBank/DDBJ whole genome shotgun (WGS) entry which is preliminary data.</text>
</comment>
<accession>A0ACC0MRS0</accession>
<evidence type="ECO:0000313" key="1">
    <source>
        <dbReference type="EMBL" id="KAI8542993.1"/>
    </source>
</evidence>